<sequence>MVVCRGLPCHAMPCQCRYVLAHGISQVVMVAFLSLVSSSFGFARGKGEVGDGDGDGYTRGTIFFLLYVLMFVYLSINQTLMVWKAFWERCEGGLLLRLLLLVYTFSLFFFSPLYSCFFIYFLFILFFASLLSVVCETAARMKRARKKTGWMDG</sequence>
<evidence type="ECO:0000313" key="3">
    <source>
        <dbReference type="Proteomes" id="UP001270362"/>
    </source>
</evidence>
<evidence type="ECO:0000313" key="2">
    <source>
        <dbReference type="EMBL" id="KAK3688450.1"/>
    </source>
</evidence>
<name>A0AAE0X9F3_9PEZI</name>
<reference evidence="2" key="1">
    <citation type="journal article" date="2023" name="Mol. Phylogenet. Evol.">
        <title>Genome-scale phylogeny and comparative genomics of the fungal order Sordariales.</title>
        <authorList>
            <person name="Hensen N."/>
            <person name="Bonometti L."/>
            <person name="Westerberg I."/>
            <person name="Brannstrom I.O."/>
            <person name="Guillou S."/>
            <person name="Cros-Aarteil S."/>
            <person name="Calhoun S."/>
            <person name="Haridas S."/>
            <person name="Kuo A."/>
            <person name="Mondo S."/>
            <person name="Pangilinan J."/>
            <person name="Riley R."/>
            <person name="LaButti K."/>
            <person name="Andreopoulos B."/>
            <person name="Lipzen A."/>
            <person name="Chen C."/>
            <person name="Yan M."/>
            <person name="Daum C."/>
            <person name="Ng V."/>
            <person name="Clum A."/>
            <person name="Steindorff A."/>
            <person name="Ohm R.A."/>
            <person name="Martin F."/>
            <person name="Silar P."/>
            <person name="Natvig D.O."/>
            <person name="Lalanne C."/>
            <person name="Gautier V."/>
            <person name="Ament-Velasquez S.L."/>
            <person name="Kruys A."/>
            <person name="Hutchinson M.I."/>
            <person name="Powell A.J."/>
            <person name="Barry K."/>
            <person name="Miller A.N."/>
            <person name="Grigoriev I.V."/>
            <person name="Debuchy R."/>
            <person name="Gladieux P."/>
            <person name="Hiltunen Thoren M."/>
            <person name="Johannesson H."/>
        </authorList>
    </citation>
    <scope>NUCLEOTIDE SEQUENCE</scope>
    <source>
        <strain evidence="2">CBS 314.62</strain>
    </source>
</reference>
<gene>
    <name evidence="2" type="ORF">B0T22DRAFT_459458</name>
</gene>
<proteinExistence type="predicted"/>
<dbReference type="EMBL" id="JAULSO010000002">
    <property type="protein sequence ID" value="KAK3688450.1"/>
    <property type="molecule type" value="Genomic_DNA"/>
</dbReference>
<feature type="transmembrane region" description="Helical" evidence="1">
    <location>
        <begin position="117"/>
        <end position="139"/>
    </location>
</feature>
<dbReference type="Proteomes" id="UP001270362">
    <property type="component" value="Unassembled WGS sequence"/>
</dbReference>
<comment type="caution">
    <text evidence="2">The sequence shown here is derived from an EMBL/GenBank/DDBJ whole genome shotgun (WGS) entry which is preliminary data.</text>
</comment>
<evidence type="ECO:0000256" key="1">
    <source>
        <dbReference type="SAM" id="Phobius"/>
    </source>
</evidence>
<feature type="transmembrane region" description="Helical" evidence="1">
    <location>
        <begin position="62"/>
        <end position="82"/>
    </location>
</feature>
<accession>A0AAE0X9F3</accession>
<protein>
    <submittedName>
        <fullName evidence="2">Uncharacterized protein</fullName>
    </submittedName>
</protein>
<keyword evidence="1" id="KW-0472">Membrane</keyword>
<keyword evidence="1" id="KW-0812">Transmembrane</keyword>
<reference evidence="2" key="2">
    <citation type="submission" date="2023-06" db="EMBL/GenBank/DDBJ databases">
        <authorList>
            <consortium name="Lawrence Berkeley National Laboratory"/>
            <person name="Haridas S."/>
            <person name="Hensen N."/>
            <person name="Bonometti L."/>
            <person name="Westerberg I."/>
            <person name="Brannstrom I.O."/>
            <person name="Guillou S."/>
            <person name="Cros-Aarteil S."/>
            <person name="Calhoun S."/>
            <person name="Kuo A."/>
            <person name="Mondo S."/>
            <person name="Pangilinan J."/>
            <person name="Riley R."/>
            <person name="Labutti K."/>
            <person name="Andreopoulos B."/>
            <person name="Lipzen A."/>
            <person name="Chen C."/>
            <person name="Yanf M."/>
            <person name="Daum C."/>
            <person name="Ng V."/>
            <person name="Clum A."/>
            <person name="Steindorff A."/>
            <person name="Ohm R."/>
            <person name="Martin F."/>
            <person name="Silar P."/>
            <person name="Natvig D."/>
            <person name="Lalanne C."/>
            <person name="Gautier V."/>
            <person name="Ament-Velasquez S.L."/>
            <person name="Kruys A."/>
            <person name="Hutchinson M.I."/>
            <person name="Powell A.J."/>
            <person name="Barry K."/>
            <person name="Miller A.N."/>
            <person name="Grigoriev I.V."/>
            <person name="Debuchy R."/>
            <person name="Gladieux P."/>
            <person name="Thoren M.H."/>
            <person name="Johannesson H."/>
        </authorList>
    </citation>
    <scope>NUCLEOTIDE SEQUENCE</scope>
    <source>
        <strain evidence="2">CBS 314.62</strain>
    </source>
</reference>
<organism evidence="2 3">
    <name type="scientific">Podospora appendiculata</name>
    <dbReference type="NCBI Taxonomy" id="314037"/>
    <lineage>
        <taxon>Eukaryota</taxon>
        <taxon>Fungi</taxon>
        <taxon>Dikarya</taxon>
        <taxon>Ascomycota</taxon>
        <taxon>Pezizomycotina</taxon>
        <taxon>Sordariomycetes</taxon>
        <taxon>Sordariomycetidae</taxon>
        <taxon>Sordariales</taxon>
        <taxon>Podosporaceae</taxon>
        <taxon>Podospora</taxon>
    </lineage>
</organism>
<keyword evidence="3" id="KW-1185">Reference proteome</keyword>
<feature type="transmembrane region" description="Helical" evidence="1">
    <location>
        <begin position="94"/>
        <end position="111"/>
    </location>
</feature>
<feature type="transmembrane region" description="Helical" evidence="1">
    <location>
        <begin position="20"/>
        <end position="42"/>
    </location>
</feature>
<keyword evidence="1" id="KW-1133">Transmembrane helix</keyword>
<dbReference type="AlphaFoldDB" id="A0AAE0X9F3"/>